<dbReference type="Proteomes" id="UP001165136">
    <property type="component" value="Unassembled WGS sequence"/>
</dbReference>
<keyword evidence="2" id="KW-1185">Reference proteome</keyword>
<evidence type="ECO:0000313" key="2">
    <source>
        <dbReference type="Proteomes" id="UP001165136"/>
    </source>
</evidence>
<sequence length="52" mass="5748">MFNTDGRMDADGARNVLDVLASFSTNVQPRKDSIDLSKTYTTQFVDAVPNQP</sequence>
<dbReference type="Gene3D" id="3.40.190.10">
    <property type="entry name" value="Periplasmic binding protein-like II"/>
    <property type="match status" value="1"/>
</dbReference>
<dbReference type="AlphaFoldDB" id="A0A9W6VEY8"/>
<name>A0A9W6VEY8_9PSEU</name>
<accession>A0A9W6VEY8</accession>
<dbReference type="EMBL" id="BSTI01000002">
    <property type="protein sequence ID" value="GLY64314.1"/>
    <property type="molecule type" value="Genomic_DNA"/>
</dbReference>
<organism evidence="1 2">
    <name type="scientific">Amycolatopsis taiwanensis</name>
    <dbReference type="NCBI Taxonomy" id="342230"/>
    <lineage>
        <taxon>Bacteria</taxon>
        <taxon>Bacillati</taxon>
        <taxon>Actinomycetota</taxon>
        <taxon>Actinomycetes</taxon>
        <taxon>Pseudonocardiales</taxon>
        <taxon>Pseudonocardiaceae</taxon>
        <taxon>Amycolatopsis</taxon>
    </lineage>
</organism>
<evidence type="ECO:0000313" key="1">
    <source>
        <dbReference type="EMBL" id="GLY64314.1"/>
    </source>
</evidence>
<gene>
    <name evidence="1" type="ORF">Atai01_09330</name>
</gene>
<dbReference type="RefSeq" id="WP_285486251.1">
    <property type="nucleotide sequence ID" value="NZ_BSTI01000002.1"/>
</dbReference>
<comment type="caution">
    <text evidence="1">The sequence shown here is derived from an EMBL/GenBank/DDBJ whole genome shotgun (WGS) entry which is preliminary data.</text>
</comment>
<protein>
    <submittedName>
        <fullName evidence="1">Uncharacterized protein</fullName>
    </submittedName>
</protein>
<proteinExistence type="predicted"/>
<reference evidence="1" key="1">
    <citation type="submission" date="2023-03" db="EMBL/GenBank/DDBJ databases">
        <title>Amycolatopsis taiwanensis NBRC 103393.</title>
        <authorList>
            <person name="Ichikawa N."/>
            <person name="Sato H."/>
            <person name="Tonouchi N."/>
        </authorList>
    </citation>
    <scope>NUCLEOTIDE SEQUENCE</scope>
    <source>
        <strain evidence="1">NBRC 103393</strain>
    </source>
</reference>